<dbReference type="GeneID" id="8237747"/>
<dbReference type="FunFam" id="3.40.50.620:FF:000045">
    <property type="entry name" value="Glutamate--tRNA ligase, mitochondrial"/>
    <property type="match status" value="1"/>
</dbReference>
<evidence type="ECO:0000256" key="5">
    <source>
        <dbReference type="ARBA" id="ARBA00022741"/>
    </source>
</evidence>
<keyword evidence="5 17" id="KW-0547">Nucleotide-binding</keyword>
<dbReference type="EnsemblMetazoa" id="PHUM220800-RA">
    <property type="protein sequence ID" value="PHUM220800-PA"/>
    <property type="gene ID" value="PHUM220800"/>
</dbReference>
<feature type="domain" description="Glutamyl/glutaminyl-tRNA synthetase class Ib catalytic" evidence="18">
    <location>
        <begin position="28"/>
        <end position="340"/>
    </location>
</feature>
<evidence type="ECO:0000256" key="11">
    <source>
        <dbReference type="ARBA" id="ARBA00044142"/>
    </source>
</evidence>
<evidence type="ECO:0000313" key="22">
    <source>
        <dbReference type="Proteomes" id="UP000009046"/>
    </source>
</evidence>
<dbReference type="GO" id="GO:0006424">
    <property type="term" value="P:glutamyl-tRNA aminoacylation"/>
    <property type="evidence" value="ECO:0007669"/>
    <property type="project" value="InterPro"/>
</dbReference>
<keyword evidence="4 17" id="KW-0436">Ligase</keyword>
<evidence type="ECO:0000256" key="16">
    <source>
        <dbReference type="ARBA" id="ARBA00047689"/>
    </source>
</evidence>
<evidence type="ECO:0000256" key="15">
    <source>
        <dbReference type="ARBA" id="ARBA00047479"/>
    </source>
</evidence>
<dbReference type="NCBIfam" id="TIGR00464">
    <property type="entry name" value="gltX_bact"/>
    <property type="match status" value="1"/>
</dbReference>
<dbReference type="OrthoDB" id="428822at2759"/>
<evidence type="ECO:0000256" key="17">
    <source>
        <dbReference type="RuleBase" id="RU363037"/>
    </source>
</evidence>
<evidence type="ECO:0000256" key="2">
    <source>
        <dbReference type="ARBA" id="ARBA00007894"/>
    </source>
</evidence>
<dbReference type="SUPFAM" id="SSF48163">
    <property type="entry name" value="An anticodon-binding domain of class I aminoacyl-tRNA synthetases"/>
    <property type="match status" value="1"/>
</dbReference>
<dbReference type="InParanoid" id="E0VI43"/>
<dbReference type="Gene3D" id="3.40.50.620">
    <property type="entry name" value="HUPs"/>
    <property type="match status" value="1"/>
</dbReference>
<dbReference type="GO" id="GO:0005739">
    <property type="term" value="C:mitochondrion"/>
    <property type="evidence" value="ECO:0007669"/>
    <property type="project" value="UniProtKB-SubCell"/>
</dbReference>
<dbReference type="GO" id="GO:0050561">
    <property type="term" value="F:glutamate-tRNA(Gln) ligase activity"/>
    <property type="evidence" value="ECO:0007669"/>
    <property type="project" value="UniProtKB-EC"/>
</dbReference>
<evidence type="ECO:0000256" key="3">
    <source>
        <dbReference type="ARBA" id="ARBA00012835"/>
    </source>
</evidence>
<dbReference type="GO" id="GO:0004818">
    <property type="term" value="F:glutamate-tRNA ligase activity"/>
    <property type="evidence" value="ECO:0007669"/>
    <property type="project" value="UniProtKB-EC"/>
</dbReference>
<accession>E0VI43</accession>
<dbReference type="Proteomes" id="UP000009046">
    <property type="component" value="Unassembled WGS sequence"/>
</dbReference>
<comment type="catalytic activity">
    <reaction evidence="14">
        <text>tRNA(Glu) + L-glutamate + ATP = L-glutamyl-tRNA(Glu) + AMP + diphosphate</text>
        <dbReference type="Rhea" id="RHEA:23540"/>
        <dbReference type="Rhea" id="RHEA-COMP:9663"/>
        <dbReference type="Rhea" id="RHEA-COMP:9680"/>
        <dbReference type="ChEBI" id="CHEBI:29985"/>
        <dbReference type="ChEBI" id="CHEBI:30616"/>
        <dbReference type="ChEBI" id="CHEBI:33019"/>
        <dbReference type="ChEBI" id="CHEBI:78442"/>
        <dbReference type="ChEBI" id="CHEBI:78520"/>
        <dbReference type="ChEBI" id="CHEBI:456215"/>
        <dbReference type="EC" id="6.1.1.17"/>
    </reaction>
    <physiologicalReaction direction="left-to-right" evidence="14">
        <dbReference type="Rhea" id="RHEA:23541"/>
    </physiologicalReaction>
</comment>
<comment type="subcellular location">
    <subcellularLocation>
        <location evidence="1">Mitochondrion</location>
    </subcellularLocation>
</comment>
<dbReference type="FunCoup" id="E0VI43">
    <property type="interactions" value="708"/>
</dbReference>
<comment type="similarity">
    <text evidence="2">Belongs to the class-I aminoacyl-tRNA synthetase family. Glutamate--tRNA ligase type 1 subfamily.</text>
</comment>
<dbReference type="VEuPathDB" id="VectorBase:PHUM220800"/>
<dbReference type="PANTHER" id="PTHR43311">
    <property type="entry name" value="GLUTAMATE--TRNA LIGASE"/>
    <property type="match status" value="1"/>
</dbReference>
<evidence type="ECO:0000256" key="6">
    <source>
        <dbReference type="ARBA" id="ARBA00022840"/>
    </source>
</evidence>
<dbReference type="SUPFAM" id="SSF52374">
    <property type="entry name" value="Nucleotidylyl transferase"/>
    <property type="match status" value="1"/>
</dbReference>
<dbReference type="InterPro" id="IPR001412">
    <property type="entry name" value="aa-tRNA-synth_I_CS"/>
</dbReference>
<evidence type="ECO:0000256" key="1">
    <source>
        <dbReference type="ARBA" id="ARBA00004173"/>
    </source>
</evidence>
<dbReference type="InterPro" id="IPR045462">
    <property type="entry name" value="aa-tRNA-synth_I_cd-bd"/>
</dbReference>
<dbReference type="KEGG" id="phu:Phum_PHUM220800"/>
<evidence type="ECO:0000256" key="4">
    <source>
        <dbReference type="ARBA" id="ARBA00022598"/>
    </source>
</evidence>
<dbReference type="EMBL" id="DS235184">
    <property type="protein sequence ID" value="EEB13049.1"/>
    <property type="molecule type" value="Genomic_DNA"/>
</dbReference>
<dbReference type="PANTHER" id="PTHR43311:SF2">
    <property type="entry name" value="GLUTAMATE--TRNA LIGASE, MITOCHONDRIAL-RELATED"/>
    <property type="match status" value="1"/>
</dbReference>
<dbReference type="EC" id="6.1.1.24" evidence="10"/>
<dbReference type="InterPro" id="IPR049940">
    <property type="entry name" value="GluQ/Sye"/>
</dbReference>
<keyword evidence="6 17" id="KW-0067">ATP-binding</keyword>
<dbReference type="GO" id="GO:0000049">
    <property type="term" value="F:tRNA binding"/>
    <property type="evidence" value="ECO:0007669"/>
    <property type="project" value="InterPro"/>
</dbReference>
<gene>
    <name evidence="21" type="primary">8237747</name>
    <name evidence="20" type="ORF">Phum_PHUM220800</name>
</gene>
<reference evidence="20" key="1">
    <citation type="submission" date="2007-04" db="EMBL/GenBank/DDBJ databases">
        <title>Annotation of Pediculus humanus corporis strain USDA.</title>
        <authorList>
            <person name="Kirkness E."/>
            <person name="Hannick L."/>
            <person name="Hass B."/>
            <person name="Bruggner R."/>
            <person name="Lawson D."/>
            <person name="Bidwell S."/>
            <person name="Joardar V."/>
            <person name="Caler E."/>
            <person name="Walenz B."/>
            <person name="Inman J."/>
            <person name="Schobel S."/>
            <person name="Galinsky K."/>
            <person name="Amedeo P."/>
            <person name="Strausberg R."/>
        </authorList>
    </citation>
    <scope>NUCLEOTIDE SEQUENCE</scope>
    <source>
        <strain evidence="20">USDA</strain>
    </source>
</reference>
<dbReference type="CDD" id="cd00808">
    <property type="entry name" value="GluRS_core"/>
    <property type="match status" value="1"/>
</dbReference>
<dbReference type="Gene3D" id="1.10.10.350">
    <property type="match status" value="1"/>
</dbReference>
<reference evidence="20" key="2">
    <citation type="submission" date="2007-04" db="EMBL/GenBank/DDBJ databases">
        <title>The genome of the human body louse.</title>
        <authorList>
            <consortium name="The Human Body Louse Genome Consortium"/>
            <person name="Kirkness E."/>
            <person name="Walenz B."/>
            <person name="Hass B."/>
            <person name="Bruggner R."/>
            <person name="Strausberg R."/>
        </authorList>
    </citation>
    <scope>NUCLEOTIDE SEQUENCE</scope>
    <source>
        <strain evidence="20">USDA</strain>
    </source>
</reference>
<evidence type="ECO:0000256" key="10">
    <source>
        <dbReference type="ARBA" id="ARBA00044054"/>
    </source>
</evidence>
<proteinExistence type="inferred from homology"/>
<dbReference type="InterPro" id="IPR033910">
    <property type="entry name" value="GluRS_core"/>
</dbReference>
<keyword evidence="22" id="KW-1185">Reference proteome</keyword>
<dbReference type="CTD" id="8237747"/>
<evidence type="ECO:0000259" key="18">
    <source>
        <dbReference type="Pfam" id="PF00749"/>
    </source>
</evidence>
<dbReference type="OMA" id="QAPRYDN"/>
<dbReference type="InterPro" id="IPR020751">
    <property type="entry name" value="aa-tRNA-synth_I_codon-bd_sub2"/>
</dbReference>
<comment type="catalytic activity">
    <reaction evidence="16">
        <text>tRNA(Gln) + L-glutamate + ATP = L-glutamyl-tRNA(Gln) + AMP + diphosphate</text>
        <dbReference type="Rhea" id="RHEA:64612"/>
        <dbReference type="Rhea" id="RHEA-COMP:9662"/>
        <dbReference type="Rhea" id="RHEA-COMP:9684"/>
        <dbReference type="ChEBI" id="CHEBI:29985"/>
        <dbReference type="ChEBI" id="CHEBI:30616"/>
        <dbReference type="ChEBI" id="CHEBI:33019"/>
        <dbReference type="ChEBI" id="CHEBI:78442"/>
        <dbReference type="ChEBI" id="CHEBI:78520"/>
        <dbReference type="ChEBI" id="CHEBI:456215"/>
    </reaction>
    <physiologicalReaction direction="left-to-right" evidence="16">
        <dbReference type="Rhea" id="RHEA:64613"/>
    </physiologicalReaction>
</comment>
<dbReference type="EC" id="6.1.1.17" evidence="3"/>
<dbReference type="InterPro" id="IPR020058">
    <property type="entry name" value="Glu/Gln-tRNA-synth_Ib_cat-dom"/>
</dbReference>
<feature type="domain" description="Aminoacyl-tRNA synthetase class I anticodon-binding" evidence="19">
    <location>
        <begin position="382"/>
        <end position="500"/>
    </location>
</feature>
<comment type="catalytic activity">
    <reaction evidence="15">
        <text>tRNA(Glx) + L-glutamate + ATP = L-glutamyl-tRNA(Glx) + AMP + diphosphate</text>
        <dbReference type="Rhea" id="RHEA:18397"/>
        <dbReference type="Rhea" id="RHEA-COMP:9713"/>
        <dbReference type="Rhea" id="RHEA-COMP:9716"/>
        <dbReference type="ChEBI" id="CHEBI:29985"/>
        <dbReference type="ChEBI" id="CHEBI:30616"/>
        <dbReference type="ChEBI" id="CHEBI:33019"/>
        <dbReference type="ChEBI" id="CHEBI:78442"/>
        <dbReference type="ChEBI" id="CHEBI:78520"/>
        <dbReference type="ChEBI" id="CHEBI:456215"/>
        <dbReference type="EC" id="6.1.1.24"/>
    </reaction>
    <physiologicalReaction direction="left-to-right" evidence="15">
        <dbReference type="Rhea" id="RHEA:18398"/>
    </physiologicalReaction>
</comment>
<dbReference type="HOGENOM" id="CLU_015768_6_3_1"/>
<name>E0VI43_PEDHC</name>
<evidence type="ECO:0000313" key="20">
    <source>
        <dbReference type="EMBL" id="EEB13049.1"/>
    </source>
</evidence>
<dbReference type="PRINTS" id="PR00987">
    <property type="entry name" value="TRNASYNTHGLU"/>
</dbReference>
<evidence type="ECO:0000256" key="14">
    <source>
        <dbReference type="ARBA" id="ARBA00047366"/>
    </source>
</evidence>
<dbReference type="PROSITE" id="PS00178">
    <property type="entry name" value="AA_TRNA_LIGASE_I"/>
    <property type="match status" value="1"/>
</dbReference>
<dbReference type="STRING" id="121224.E0VI43"/>
<evidence type="ECO:0000256" key="8">
    <source>
        <dbReference type="ARBA" id="ARBA00023146"/>
    </source>
</evidence>
<reference evidence="21" key="3">
    <citation type="submission" date="2021-02" db="UniProtKB">
        <authorList>
            <consortium name="EnsemblMetazoa"/>
        </authorList>
    </citation>
    <scope>IDENTIFICATION</scope>
    <source>
        <strain evidence="21">USDA</strain>
    </source>
</reference>
<evidence type="ECO:0000256" key="13">
    <source>
        <dbReference type="ARBA" id="ARBA00044313"/>
    </source>
</evidence>
<dbReference type="GO" id="GO:0005524">
    <property type="term" value="F:ATP binding"/>
    <property type="evidence" value="ECO:0007669"/>
    <property type="project" value="UniProtKB-KW"/>
</dbReference>
<dbReference type="InterPro" id="IPR004527">
    <property type="entry name" value="Glu-tRNA-ligase_bac/mito"/>
</dbReference>
<dbReference type="InterPro" id="IPR008925">
    <property type="entry name" value="aa_tRNA-synth_I_cd-bd_sf"/>
</dbReference>
<protein>
    <recommendedName>
        <fullName evidence="11">Nondiscriminating glutamyl-tRNA synthetase EARS2, mitochondrial</fullName>
        <ecNumber evidence="3">6.1.1.17</ecNumber>
        <ecNumber evidence="10">6.1.1.24</ecNumber>
    </recommendedName>
    <alternativeName>
        <fullName evidence="13">Glutamate--tRNA(Gln) ligase EARS2, mitochondrial</fullName>
    </alternativeName>
    <alternativeName>
        <fullName evidence="9">Glutamyl-tRNA synthetase</fullName>
    </alternativeName>
    <alternativeName>
        <fullName evidence="12">Mitochondrial glutamyl-tRNA synthetase</fullName>
    </alternativeName>
</protein>
<dbReference type="EMBL" id="AAZO01002550">
    <property type="status" value="NOT_ANNOTATED_CDS"/>
    <property type="molecule type" value="Genomic_DNA"/>
</dbReference>
<dbReference type="AlphaFoldDB" id="E0VI43"/>
<dbReference type="Pfam" id="PF19269">
    <property type="entry name" value="Anticodon_2"/>
    <property type="match status" value="1"/>
</dbReference>
<dbReference type="GO" id="GO:0008270">
    <property type="term" value="F:zinc ion binding"/>
    <property type="evidence" value="ECO:0007669"/>
    <property type="project" value="InterPro"/>
</dbReference>
<dbReference type="InterPro" id="IPR000924">
    <property type="entry name" value="Glu/Gln-tRNA-synth"/>
</dbReference>
<evidence type="ECO:0000259" key="19">
    <source>
        <dbReference type="Pfam" id="PF19269"/>
    </source>
</evidence>
<evidence type="ECO:0000256" key="9">
    <source>
        <dbReference type="ARBA" id="ARBA00030865"/>
    </source>
</evidence>
<dbReference type="Pfam" id="PF00749">
    <property type="entry name" value="tRNA-synt_1c"/>
    <property type="match status" value="1"/>
</dbReference>
<evidence type="ECO:0000256" key="7">
    <source>
        <dbReference type="ARBA" id="ARBA00022917"/>
    </source>
</evidence>
<keyword evidence="7 17" id="KW-0648">Protein biosynthesis</keyword>
<sequence>MIFVSKIHTLLIFNKSTRLKRFFCTKPVRVRFAPSPTGLLHLGGLRTALFNYLFAKSQNGIFILRIEDTDLERKIDFATENLIKDLEWCGIKFDEGPYFQTERINIYKKYAKQLLENDSAYYCFCSKERLELLRKEMIKTGEVPRYDNNCRHMSKDEIDDKLKSGSQPCIRFKLTKYNEPIPDLIFDSIKHDVHEVEGDPIILKADGFPTYHLANVVDDHLMKISHVLRGVEWQISTVKHILLYKAFNWTPPLFGHIPLLLNADGSKLSKRQNDINIQQLRNNGYFSNAILNFVIKSGGGFNINHDEKCTKIFLMNELVNEFNVSRISNISSKIDLKDLDCYNHFEIERMLETNEGTNSLIDQVLQLLSEKYKNVTLDECVLKRDYIKQILHKMKKRIVNLKDLISNENSFLWFWDGQIKINENDAIIVENFLRDIDNIEWTFEGIKIFNKKFAADNKVKFSDLMKIFRFILIRAKEGPGVAEILLILGKDVVRHRLSVALNNFQAL</sequence>
<dbReference type="InterPro" id="IPR014729">
    <property type="entry name" value="Rossmann-like_a/b/a_fold"/>
</dbReference>
<keyword evidence="8 17" id="KW-0030">Aminoacyl-tRNA synthetase</keyword>
<dbReference type="HAMAP" id="MF_00022">
    <property type="entry name" value="Glu_tRNA_synth_type1"/>
    <property type="match status" value="1"/>
</dbReference>
<organism>
    <name type="scientific">Pediculus humanus subsp. corporis</name>
    <name type="common">Body louse</name>
    <dbReference type="NCBI Taxonomy" id="121224"/>
    <lineage>
        <taxon>Eukaryota</taxon>
        <taxon>Metazoa</taxon>
        <taxon>Ecdysozoa</taxon>
        <taxon>Arthropoda</taxon>
        <taxon>Hexapoda</taxon>
        <taxon>Insecta</taxon>
        <taxon>Pterygota</taxon>
        <taxon>Neoptera</taxon>
        <taxon>Paraneoptera</taxon>
        <taxon>Psocodea</taxon>
        <taxon>Troctomorpha</taxon>
        <taxon>Phthiraptera</taxon>
        <taxon>Anoplura</taxon>
        <taxon>Pediculidae</taxon>
        <taxon>Pediculus</taxon>
    </lineage>
</organism>
<evidence type="ECO:0000313" key="21">
    <source>
        <dbReference type="EnsemblMetazoa" id="PHUM220800-PA"/>
    </source>
</evidence>
<dbReference type="eggNOG" id="KOG1149">
    <property type="taxonomic scope" value="Eukaryota"/>
</dbReference>
<dbReference type="RefSeq" id="XP_002425787.1">
    <property type="nucleotide sequence ID" value="XM_002425742.1"/>
</dbReference>
<evidence type="ECO:0000256" key="12">
    <source>
        <dbReference type="ARBA" id="ARBA00044251"/>
    </source>
</evidence>